<comment type="caution">
    <text evidence="1">The sequence shown here is derived from an EMBL/GenBank/DDBJ whole genome shotgun (WGS) entry which is preliminary data.</text>
</comment>
<reference evidence="2" key="1">
    <citation type="journal article" date="2019" name="Int. J. Syst. Evol. Microbiol.">
        <title>The Global Catalogue of Microorganisms (GCM) 10K type strain sequencing project: providing services to taxonomists for standard genome sequencing and annotation.</title>
        <authorList>
            <consortium name="The Broad Institute Genomics Platform"/>
            <consortium name="The Broad Institute Genome Sequencing Center for Infectious Disease"/>
            <person name="Wu L."/>
            <person name="Ma J."/>
        </authorList>
    </citation>
    <scope>NUCLEOTIDE SEQUENCE [LARGE SCALE GENOMIC DNA]</scope>
    <source>
        <strain evidence="2">CGMCC 4.7192</strain>
    </source>
</reference>
<dbReference type="Proteomes" id="UP001597294">
    <property type="component" value="Unassembled WGS sequence"/>
</dbReference>
<name>A0ABW5BQH6_9PROT</name>
<keyword evidence="2" id="KW-1185">Reference proteome</keyword>
<protein>
    <submittedName>
        <fullName evidence="1">Uncharacterized protein</fullName>
    </submittedName>
</protein>
<sequence length="200" mass="22635">MDVPLKFRSFVTGKKISLLAIIFLFLVQYVGSSTVTFSDEISLKERQHLQALQLRENSKAKAQSQLGYENVYGDPRDRQIDYYALNQQINHLSNIIKSLAENDQVNKDFRSPPSVLPRSLNPVGNFNIPDKDKVYGPLGPSDKAVRLLLEYQLMVNGNERLQVGKIVENETFITAEVVTVEGSLVERYKIDKSNGSWVTD</sequence>
<gene>
    <name evidence="1" type="ORF">ACFSKO_15365</name>
</gene>
<proteinExistence type="predicted"/>
<organism evidence="1 2">
    <name type="scientific">Kiloniella antarctica</name>
    <dbReference type="NCBI Taxonomy" id="1550907"/>
    <lineage>
        <taxon>Bacteria</taxon>
        <taxon>Pseudomonadati</taxon>
        <taxon>Pseudomonadota</taxon>
        <taxon>Alphaproteobacteria</taxon>
        <taxon>Rhodospirillales</taxon>
        <taxon>Kiloniellaceae</taxon>
        <taxon>Kiloniella</taxon>
    </lineage>
</organism>
<evidence type="ECO:0000313" key="1">
    <source>
        <dbReference type="EMBL" id="MFD2207005.1"/>
    </source>
</evidence>
<dbReference type="EMBL" id="JBHUII010000010">
    <property type="protein sequence ID" value="MFD2207005.1"/>
    <property type="molecule type" value="Genomic_DNA"/>
</dbReference>
<accession>A0ABW5BQH6</accession>
<dbReference type="RefSeq" id="WP_380253209.1">
    <property type="nucleotide sequence ID" value="NZ_JBHUII010000010.1"/>
</dbReference>
<evidence type="ECO:0000313" key="2">
    <source>
        <dbReference type="Proteomes" id="UP001597294"/>
    </source>
</evidence>